<reference evidence="1" key="2">
    <citation type="submission" date="2018-03" db="EMBL/GenBank/DDBJ databases">
        <title>The Triticum urartu genome reveals the dynamic nature of wheat genome evolution.</title>
        <authorList>
            <person name="Ling H."/>
            <person name="Ma B."/>
            <person name="Shi X."/>
            <person name="Liu H."/>
            <person name="Dong L."/>
            <person name="Sun H."/>
            <person name="Cao Y."/>
            <person name="Gao Q."/>
            <person name="Zheng S."/>
            <person name="Li Y."/>
            <person name="Yu Y."/>
            <person name="Du H."/>
            <person name="Qi M."/>
            <person name="Li Y."/>
            <person name="Yu H."/>
            <person name="Cui Y."/>
            <person name="Wang N."/>
            <person name="Chen C."/>
            <person name="Wu H."/>
            <person name="Zhao Y."/>
            <person name="Zhang J."/>
            <person name="Li Y."/>
            <person name="Zhou W."/>
            <person name="Zhang B."/>
            <person name="Hu W."/>
            <person name="Eijk M."/>
            <person name="Tang J."/>
            <person name="Witsenboer H."/>
            <person name="Zhao S."/>
            <person name="Li Z."/>
            <person name="Zhang A."/>
            <person name="Wang D."/>
            <person name="Liang C."/>
        </authorList>
    </citation>
    <scope>NUCLEOTIDE SEQUENCE [LARGE SCALE GENOMIC DNA]</scope>
    <source>
        <strain evidence="1">cv. G1812</strain>
    </source>
</reference>
<name>A0A8R7PCV7_TRIUA</name>
<keyword evidence="2" id="KW-1185">Reference proteome</keyword>
<reference evidence="1" key="3">
    <citation type="submission" date="2022-06" db="UniProtKB">
        <authorList>
            <consortium name="EnsemblPlants"/>
        </authorList>
    </citation>
    <scope>IDENTIFICATION</scope>
</reference>
<organism evidence="1 2">
    <name type="scientific">Triticum urartu</name>
    <name type="common">Red wild einkorn</name>
    <name type="synonym">Crithodium urartu</name>
    <dbReference type="NCBI Taxonomy" id="4572"/>
    <lineage>
        <taxon>Eukaryota</taxon>
        <taxon>Viridiplantae</taxon>
        <taxon>Streptophyta</taxon>
        <taxon>Embryophyta</taxon>
        <taxon>Tracheophyta</taxon>
        <taxon>Spermatophyta</taxon>
        <taxon>Magnoliopsida</taxon>
        <taxon>Liliopsida</taxon>
        <taxon>Poales</taxon>
        <taxon>Poaceae</taxon>
        <taxon>BOP clade</taxon>
        <taxon>Pooideae</taxon>
        <taxon>Triticodae</taxon>
        <taxon>Triticeae</taxon>
        <taxon>Triticinae</taxon>
        <taxon>Triticum</taxon>
    </lineage>
</organism>
<dbReference type="Proteomes" id="UP000015106">
    <property type="component" value="Chromosome 2"/>
</dbReference>
<sequence>PSQVQHSEQQIPPHVIVCIKKRVHFSTETISSAVLLPHRERVLKGEICPDSQAPRIAVFRTATADDALFAGFTCQVSSAVLRLDKRLVRRERREAWIGHENSYHLQHARTLKDELQETNLASAPFELTESHHVDARDDVLNGTRLLPELDGEGLTSGFITFFTLHKIRLISQRLGKHLRKVGCLHGE</sequence>
<accession>A0A8R7PCV7</accession>
<dbReference type="Gramene" id="TuG1812G0200002083.01.T01">
    <property type="protein sequence ID" value="TuG1812G0200002083.01.T01.cds430804"/>
    <property type="gene ID" value="TuG1812G0200002083.01"/>
</dbReference>
<reference evidence="2" key="1">
    <citation type="journal article" date="2013" name="Nature">
        <title>Draft genome of the wheat A-genome progenitor Triticum urartu.</title>
        <authorList>
            <person name="Ling H.Q."/>
            <person name="Zhao S."/>
            <person name="Liu D."/>
            <person name="Wang J."/>
            <person name="Sun H."/>
            <person name="Zhang C."/>
            <person name="Fan H."/>
            <person name="Li D."/>
            <person name="Dong L."/>
            <person name="Tao Y."/>
            <person name="Gao C."/>
            <person name="Wu H."/>
            <person name="Li Y."/>
            <person name="Cui Y."/>
            <person name="Guo X."/>
            <person name="Zheng S."/>
            <person name="Wang B."/>
            <person name="Yu K."/>
            <person name="Liang Q."/>
            <person name="Yang W."/>
            <person name="Lou X."/>
            <person name="Chen J."/>
            <person name="Feng M."/>
            <person name="Jian J."/>
            <person name="Zhang X."/>
            <person name="Luo G."/>
            <person name="Jiang Y."/>
            <person name="Liu J."/>
            <person name="Wang Z."/>
            <person name="Sha Y."/>
            <person name="Zhang B."/>
            <person name="Wu H."/>
            <person name="Tang D."/>
            <person name="Shen Q."/>
            <person name="Xue P."/>
            <person name="Zou S."/>
            <person name="Wang X."/>
            <person name="Liu X."/>
            <person name="Wang F."/>
            <person name="Yang Y."/>
            <person name="An X."/>
            <person name="Dong Z."/>
            <person name="Zhang K."/>
            <person name="Zhang X."/>
            <person name="Luo M.C."/>
            <person name="Dvorak J."/>
            <person name="Tong Y."/>
            <person name="Wang J."/>
            <person name="Yang H."/>
            <person name="Li Z."/>
            <person name="Wang D."/>
            <person name="Zhang A."/>
            <person name="Wang J."/>
        </authorList>
    </citation>
    <scope>NUCLEOTIDE SEQUENCE</scope>
    <source>
        <strain evidence="2">cv. G1812</strain>
    </source>
</reference>
<proteinExistence type="predicted"/>
<dbReference type="AlphaFoldDB" id="A0A8R7PCV7"/>
<evidence type="ECO:0000313" key="2">
    <source>
        <dbReference type="Proteomes" id="UP000015106"/>
    </source>
</evidence>
<protein>
    <submittedName>
        <fullName evidence="1">Uncharacterized protein</fullName>
    </submittedName>
</protein>
<dbReference type="EnsemblPlants" id="TuG1812G0200002083.01.T01">
    <property type="protein sequence ID" value="TuG1812G0200002083.01.T01.cds430804"/>
    <property type="gene ID" value="TuG1812G0200002083.01"/>
</dbReference>
<evidence type="ECO:0000313" key="1">
    <source>
        <dbReference type="EnsemblPlants" id="TuG1812G0200002083.01.T01.cds430804"/>
    </source>
</evidence>